<protein>
    <recommendedName>
        <fullName evidence="4">DUF1707 domain-containing protein</fullName>
    </recommendedName>
</protein>
<keyword evidence="1" id="KW-0812">Transmembrane</keyword>
<name>A0ABN1RKX3_9ACTN</name>
<gene>
    <name evidence="2" type="ORF">GCM10009554_72510</name>
</gene>
<evidence type="ECO:0000313" key="3">
    <source>
        <dbReference type="Proteomes" id="UP001500542"/>
    </source>
</evidence>
<dbReference type="Pfam" id="PF22564">
    <property type="entry name" value="HAAS"/>
    <property type="match status" value="1"/>
</dbReference>
<feature type="transmembrane region" description="Helical" evidence="1">
    <location>
        <begin position="91"/>
        <end position="114"/>
    </location>
</feature>
<reference evidence="2 3" key="1">
    <citation type="journal article" date="2019" name="Int. J. Syst. Evol. Microbiol.">
        <title>The Global Catalogue of Microorganisms (GCM) 10K type strain sequencing project: providing services to taxonomists for standard genome sequencing and annotation.</title>
        <authorList>
            <consortium name="The Broad Institute Genomics Platform"/>
            <consortium name="The Broad Institute Genome Sequencing Center for Infectious Disease"/>
            <person name="Wu L."/>
            <person name="Ma J."/>
        </authorList>
    </citation>
    <scope>NUCLEOTIDE SEQUENCE [LARGE SCALE GENOMIC DNA]</scope>
    <source>
        <strain evidence="2 3">JCM 10977</strain>
    </source>
</reference>
<dbReference type="EMBL" id="BAAAHK010000020">
    <property type="protein sequence ID" value="GAA0959187.1"/>
    <property type="molecule type" value="Genomic_DNA"/>
</dbReference>
<keyword evidence="1" id="KW-1133">Transmembrane helix</keyword>
<evidence type="ECO:0000313" key="2">
    <source>
        <dbReference type="EMBL" id="GAA0959187.1"/>
    </source>
</evidence>
<keyword evidence="3" id="KW-1185">Reference proteome</keyword>
<feature type="transmembrane region" description="Helical" evidence="1">
    <location>
        <begin position="126"/>
        <end position="147"/>
    </location>
</feature>
<accession>A0ABN1RKX3</accession>
<dbReference type="Proteomes" id="UP001500542">
    <property type="component" value="Unassembled WGS sequence"/>
</dbReference>
<evidence type="ECO:0000256" key="1">
    <source>
        <dbReference type="SAM" id="Phobius"/>
    </source>
</evidence>
<dbReference type="RefSeq" id="WP_343981188.1">
    <property type="nucleotide sequence ID" value="NZ_BAAAHK010000020.1"/>
</dbReference>
<proteinExistence type="predicted"/>
<organism evidence="2 3">
    <name type="scientific">Kribbella koreensis</name>
    <dbReference type="NCBI Taxonomy" id="57909"/>
    <lineage>
        <taxon>Bacteria</taxon>
        <taxon>Bacillati</taxon>
        <taxon>Actinomycetota</taxon>
        <taxon>Actinomycetes</taxon>
        <taxon>Propionibacteriales</taxon>
        <taxon>Kribbellaceae</taxon>
        <taxon>Kribbella</taxon>
    </lineage>
</organism>
<keyword evidence="1" id="KW-0472">Membrane</keyword>
<comment type="caution">
    <text evidence="2">The sequence shown here is derived from an EMBL/GenBank/DDBJ whole genome shotgun (WGS) entry which is preliminary data.</text>
</comment>
<evidence type="ECO:0008006" key="4">
    <source>
        <dbReference type="Google" id="ProtNLM"/>
    </source>
</evidence>
<sequence length="186" mass="20987">MNVQNDADRLVDDYLRRLTKEAEPLPEARRTDLIAEVTAHIAEARAEGAVTEPEIRDMLARLGTPEEIVLAATDGLVLVDEPRLRRRDATALLLLALGGLVFLFGWVIGVVLLWTSDRWTRNEKCLGTLIWPFGYAFIGFLLEHFIPNDMPSWLAWTGWTIIFVTQTATISMLFRNAQPRRGRAAS</sequence>
<feature type="transmembrane region" description="Helical" evidence="1">
    <location>
        <begin position="153"/>
        <end position="174"/>
    </location>
</feature>